<accession>A0A1G7Y904</accession>
<evidence type="ECO:0000313" key="1">
    <source>
        <dbReference type="EMBL" id="SDG92951.1"/>
    </source>
</evidence>
<name>A0A1G7Y904_9FLAO</name>
<dbReference type="RefSeq" id="WP_093368591.1">
    <property type="nucleotide sequence ID" value="NZ_FNCW01000011.1"/>
</dbReference>
<reference evidence="1 2" key="1">
    <citation type="submission" date="2016-10" db="EMBL/GenBank/DDBJ databases">
        <authorList>
            <person name="de Groot N.N."/>
        </authorList>
    </citation>
    <scope>NUCLEOTIDE SEQUENCE [LARGE SCALE GENOMIC DNA]</scope>
    <source>
        <strain evidence="1 2">DSM 19803</strain>
    </source>
</reference>
<gene>
    <name evidence="1" type="ORF">SAMN04488027_11151</name>
</gene>
<dbReference type="OrthoDB" id="658622at2"/>
<sequence length="265" mass="30719">MSVSSTYPIHRLSIFILQDGFSFLFTDALHSPLAFENFNLDGSHSTAKLLKLLKTQITSDFVDTKKVGTLEVIYANPQFSIVPQAYFEESHLPHYLKYSSKLIEGDDFSYDEILSIQANTVYIPYVNINNYLFDVFGSFKFTHVFTGLIEKAYKKSLSYKEYVRIHVSRHHIYFAAFRNQKMLLANAFAFETAEDFAYYVLFTINELNLNREEVSIEFTGAFKNTEENPALNILYTYLKHLSFSNADALPQFENQEGFQEHFNLL</sequence>
<dbReference type="AlphaFoldDB" id="A0A1G7Y904"/>
<dbReference type="Proteomes" id="UP000199296">
    <property type="component" value="Unassembled WGS sequence"/>
</dbReference>
<keyword evidence="2" id="KW-1185">Reference proteome</keyword>
<evidence type="ECO:0008006" key="3">
    <source>
        <dbReference type="Google" id="ProtNLM"/>
    </source>
</evidence>
<dbReference type="Gene3D" id="3.30.420.250">
    <property type="match status" value="1"/>
</dbReference>
<dbReference type="STRING" id="470826.SAMN04488027_11151"/>
<protein>
    <recommendedName>
        <fullName evidence="3">DUF3822 domain-containing protein</fullName>
    </recommendedName>
</protein>
<dbReference type="InterPro" id="IPR024213">
    <property type="entry name" value="DUF3822"/>
</dbReference>
<dbReference type="EMBL" id="FNCW01000011">
    <property type="protein sequence ID" value="SDG92951.1"/>
    <property type="molecule type" value="Genomic_DNA"/>
</dbReference>
<dbReference type="Pfam" id="PF12864">
    <property type="entry name" value="DUF3822"/>
    <property type="match status" value="1"/>
</dbReference>
<organism evidence="1 2">
    <name type="scientific">Psychroflexus sediminis</name>
    <dbReference type="NCBI Taxonomy" id="470826"/>
    <lineage>
        <taxon>Bacteria</taxon>
        <taxon>Pseudomonadati</taxon>
        <taxon>Bacteroidota</taxon>
        <taxon>Flavobacteriia</taxon>
        <taxon>Flavobacteriales</taxon>
        <taxon>Flavobacteriaceae</taxon>
        <taxon>Psychroflexus</taxon>
    </lineage>
</organism>
<evidence type="ECO:0000313" key="2">
    <source>
        <dbReference type="Proteomes" id="UP000199296"/>
    </source>
</evidence>
<dbReference type="CDD" id="cd24013">
    <property type="entry name" value="ASKHA_ATPase_BT3980-like"/>
    <property type="match status" value="1"/>
</dbReference>
<proteinExistence type="predicted"/>
<dbReference type="Gene3D" id="3.30.420.260">
    <property type="match status" value="1"/>
</dbReference>